<dbReference type="PROSITE" id="PS50217">
    <property type="entry name" value="BZIP"/>
    <property type="match status" value="1"/>
</dbReference>
<feature type="region of interest" description="Disordered" evidence="5">
    <location>
        <begin position="142"/>
        <end position="187"/>
    </location>
</feature>
<dbReference type="InterPro" id="IPR046347">
    <property type="entry name" value="bZIP_sf"/>
</dbReference>
<reference evidence="7 8" key="1">
    <citation type="submission" date="2018-06" db="EMBL/GenBank/DDBJ databases">
        <title>Complete Genomes of Monosporascus.</title>
        <authorList>
            <person name="Robinson A.J."/>
            <person name="Natvig D.O."/>
        </authorList>
    </citation>
    <scope>NUCLEOTIDE SEQUENCE [LARGE SCALE GENOMIC DNA]</scope>
    <source>
        <strain evidence="7 8">CBS 110550</strain>
    </source>
</reference>
<dbReference type="PROSITE" id="PS00036">
    <property type="entry name" value="BZIP_BASIC"/>
    <property type="match status" value="1"/>
</dbReference>
<accession>A0A4Q4TRJ7</accession>
<evidence type="ECO:0000256" key="3">
    <source>
        <dbReference type="ARBA" id="ARBA00023163"/>
    </source>
</evidence>
<dbReference type="InterPro" id="IPR004827">
    <property type="entry name" value="bZIP"/>
</dbReference>
<dbReference type="EMBL" id="QJNU01000026">
    <property type="protein sequence ID" value="RYP09961.1"/>
    <property type="molecule type" value="Genomic_DNA"/>
</dbReference>
<feature type="compositionally biased region" description="Polar residues" evidence="5">
    <location>
        <begin position="144"/>
        <end position="164"/>
    </location>
</feature>
<dbReference type="GO" id="GO:0005634">
    <property type="term" value="C:nucleus"/>
    <property type="evidence" value="ECO:0007669"/>
    <property type="project" value="UniProtKB-SubCell"/>
</dbReference>
<dbReference type="Proteomes" id="UP000293360">
    <property type="component" value="Unassembled WGS sequence"/>
</dbReference>
<organism evidence="7 8">
    <name type="scientific">Monosporascus ibericus</name>
    <dbReference type="NCBI Taxonomy" id="155417"/>
    <lineage>
        <taxon>Eukaryota</taxon>
        <taxon>Fungi</taxon>
        <taxon>Dikarya</taxon>
        <taxon>Ascomycota</taxon>
        <taxon>Pezizomycotina</taxon>
        <taxon>Sordariomycetes</taxon>
        <taxon>Xylariomycetidae</taxon>
        <taxon>Xylariales</taxon>
        <taxon>Xylariales incertae sedis</taxon>
        <taxon>Monosporascus</taxon>
    </lineage>
</organism>
<dbReference type="Pfam" id="PF00170">
    <property type="entry name" value="bZIP_1"/>
    <property type="match status" value="1"/>
</dbReference>
<gene>
    <name evidence="7" type="ORF">DL764_000956</name>
</gene>
<sequence>MDQPYGIPPHDVEPDEYAAAAAAAAAAAFGSIASDSPAFQSFAPTHAQAEAQSNLAWNLPNHDSFLPHNLVNQGGIRYPHDGPSQVTPSQSTSDITSPVEPFSPECTRVHFDHNNPCVTDAPVESYISPPYTASTAAAYHHSGNVESQAASPTSKSRPDTSGLSQRERNRIAAQKCRRKSKQHQRDLADRARDLANMNKLLSAERLALKDEVFILKSEVLKHGSCNCSVIDDYIAKTARDLPASNDSTEHDPTKKPSRVTYPGPSSHKDAVAGYAQPPFP</sequence>
<keyword evidence="2" id="KW-0805">Transcription regulation</keyword>
<feature type="domain" description="BZIP" evidence="6">
    <location>
        <begin position="165"/>
        <end position="222"/>
    </location>
</feature>
<feature type="compositionally biased region" description="Polar residues" evidence="5">
    <location>
        <begin position="84"/>
        <end position="96"/>
    </location>
</feature>
<dbReference type="GO" id="GO:0003700">
    <property type="term" value="F:DNA-binding transcription factor activity"/>
    <property type="evidence" value="ECO:0007669"/>
    <property type="project" value="InterPro"/>
</dbReference>
<comment type="subcellular location">
    <subcellularLocation>
        <location evidence="1">Nucleus</location>
    </subcellularLocation>
</comment>
<feature type="region of interest" description="Disordered" evidence="5">
    <location>
        <begin position="80"/>
        <end position="101"/>
    </location>
</feature>
<dbReference type="Gene3D" id="1.20.5.170">
    <property type="match status" value="1"/>
</dbReference>
<dbReference type="OrthoDB" id="295274at2759"/>
<proteinExistence type="predicted"/>
<evidence type="ECO:0000313" key="8">
    <source>
        <dbReference type="Proteomes" id="UP000293360"/>
    </source>
</evidence>
<keyword evidence="4" id="KW-0539">Nucleus</keyword>
<evidence type="ECO:0000256" key="4">
    <source>
        <dbReference type="ARBA" id="ARBA00023242"/>
    </source>
</evidence>
<keyword evidence="8" id="KW-1185">Reference proteome</keyword>
<evidence type="ECO:0000313" key="7">
    <source>
        <dbReference type="EMBL" id="RYP09961.1"/>
    </source>
</evidence>
<evidence type="ECO:0000259" key="6">
    <source>
        <dbReference type="PROSITE" id="PS50217"/>
    </source>
</evidence>
<dbReference type="SUPFAM" id="SSF57959">
    <property type="entry name" value="Leucine zipper domain"/>
    <property type="match status" value="1"/>
</dbReference>
<dbReference type="SMART" id="SM00338">
    <property type="entry name" value="BRLZ"/>
    <property type="match status" value="1"/>
</dbReference>
<comment type="caution">
    <text evidence="7">The sequence shown here is derived from an EMBL/GenBank/DDBJ whole genome shotgun (WGS) entry which is preliminary data.</text>
</comment>
<dbReference type="AlphaFoldDB" id="A0A4Q4TRJ7"/>
<evidence type="ECO:0000256" key="1">
    <source>
        <dbReference type="ARBA" id="ARBA00004123"/>
    </source>
</evidence>
<dbReference type="PANTHER" id="PTHR19304">
    <property type="entry name" value="CYCLIC-AMP RESPONSE ELEMENT BINDING PROTEIN"/>
    <property type="match status" value="1"/>
</dbReference>
<dbReference type="STRING" id="155417.A0A4Q4TRJ7"/>
<dbReference type="CDD" id="cd14687">
    <property type="entry name" value="bZIP_ATF2"/>
    <property type="match status" value="1"/>
</dbReference>
<protein>
    <recommendedName>
        <fullName evidence="6">BZIP domain-containing protein</fullName>
    </recommendedName>
</protein>
<evidence type="ECO:0000256" key="5">
    <source>
        <dbReference type="SAM" id="MobiDB-lite"/>
    </source>
</evidence>
<keyword evidence="3" id="KW-0804">Transcription</keyword>
<feature type="region of interest" description="Disordered" evidence="5">
    <location>
        <begin position="241"/>
        <end position="280"/>
    </location>
</feature>
<dbReference type="InterPro" id="IPR051027">
    <property type="entry name" value="bZIP_transcription_factors"/>
</dbReference>
<evidence type="ECO:0000256" key="2">
    <source>
        <dbReference type="ARBA" id="ARBA00023015"/>
    </source>
</evidence>
<name>A0A4Q4TRJ7_9PEZI</name>